<dbReference type="HOGENOM" id="CLU_586888_0_0_1"/>
<feature type="compositionally biased region" description="Acidic residues" evidence="1">
    <location>
        <begin position="109"/>
        <end position="171"/>
    </location>
</feature>
<feature type="compositionally biased region" description="Low complexity" evidence="1">
    <location>
        <begin position="22"/>
        <end position="44"/>
    </location>
</feature>
<proteinExistence type="predicted"/>
<evidence type="ECO:0000313" key="3">
    <source>
        <dbReference type="Proteomes" id="UP000054248"/>
    </source>
</evidence>
<keyword evidence="3" id="KW-1185">Reference proteome</keyword>
<reference evidence="2 3" key="1">
    <citation type="submission" date="2014-04" db="EMBL/GenBank/DDBJ databases">
        <authorList>
            <consortium name="DOE Joint Genome Institute"/>
            <person name="Kuo A."/>
            <person name="Girlanda M."/>
            <person name="Perotto S."/>
            <person name="Kohler A."/>
            <person name="Nagy L.G."/>
            <person name="Floudas D."/>
            <person name="Copeland A."/>
            <person name="Barry K.W."/>
            <person name="Cichocki N."/>
            <person name="Veneault-Fourrey C."/>
            <person name="LaButti K."/>
            <person name="Lindquist E.A."/>
            <person name="Lipzen A."/>
            <person name="Lundell T."/>
            <person name="Morin E."/>
            <person name="Murat C."/>
            <person name="Sun H."/>
            <person name="Tunlid A."/>
            <person name="Henrissat B."/>
            <person name="Grigoriev I.V."/>
            <person name="Hibbett D.S."/>
            <person name="Martin F."/>
            <person name="Nordberg H.P."/>
            <person name="Cantor M.N."/>
            <person name="Hua S.X."/>
        </authorList>
    </citation>
    <scope>NUCLEOTIDE SEQUENCE [LARGE SCALE GENOMIC DNA]</scope>
    <source>
        <strain evidence="2 3">MUT 4182</strain>
    </source>
</reference>
<feature type="region of interest" description="Disordered" evidence="1">
    <location>
        <begin position="332"/>
        <end position="438"/>
    </location>
</feature>
<evidence type="ECO:0000313" key="2">
    <source>
        <dbReference type="EMBL" id="KIO27497.1"/>
    </source>
</evidence>
<accession>A0A0C3M1B9</accession>
<organism evidence="2 3">
    <name type="scientific">Tulasnella calospora MUT 4182</name>
    <dbReference type="NCBI Taxonomy" id="1051891"/>
    <lineage>
        <taxon>Eukaryota</taxon>
        <taxon>Fungi</taxon>
        <taxon>Dikarya</taxon>
        <taxon>Basidiomycota</taxon>
        <taxon>Agaricomycotina</taxon>
        <taxon>Agaricomycetes</taxon>
        <taxon>Cantharellales</taxon>
        <taxon>Tulasnellaceae</taxon>
        <taxon>Tulasnella</taxon>
    </lineage>
</organism>
<feature type="region of interest" description="Disordered" evidence="1">
    <location>
        <begin position="1"/>
        <end position="191"/>
    </location>
</feature>
<feature type="compositionally biased region" description="Low complexity" evidence="1">
    <location>
        <begin position="336"/>
        <end position="345"/>
    </location>
</feature>
<feature type="compositionally biased region" description="Basic residues" evidence="1">
    <location>
        <begin position="1"/>
        <end position="14"/>
    </location>
</feature>
<protein>
    <submittedName>
        <fullName evidence="2">Uncharacterized protein</fullName>
    </submittedName>
</protein>
<reference evidence="3" key="2">
    <citation type="submission" date="2015-01" db="EMBL/GenBank/DDBJ databases">
        <title>Evolutionary Origins and Diversification of the Mycorrhizal Mutualists.</title>
        <authorList>
            <consortium name="DOE Joint Genome Institute"/>
            <consortium name="Mycorrhizal Genomics Consortium"/>
            <person name="Kohler A."/>
            <person name="Kuo A."/>
            <person name="Nagy L.G."/>
            <person name="Floudas D."/>
            <person name="Copeland A."/>
            <person name="Barry K.W."/>
            <person name="Cichocki N."/>
            <person name="Veneault-Fourrey C."/>
            <person name="LaButti K."/>
            <person name="Lindquist E.A."/>
            <person name="Lipzen A."/>
            <person name="Lundell T."/>
            <person name="Morin E."/>
            <person name="Murat C."/>
            <person name="Riley R."/>
            <person name="Ohm R."/>
            <person name="Sun H."/>
            <person name="Tunlid A."/>
            <person name="Henrissat B."/>
            <person name="Grigoriev I.V."/>
            <person name="Hibbett D.S."/>
            <person name="Martin F."/>
        </authorList>
    </citation>
    <scope>NUCLEOTIDE SEQUENCE [LARGE SCALE GENOMIC DNA]</scope>
    <source>
        <strain evidence="3">MUT 4182</strain>
    </source>
</reference>
<name>A0A0C3M1B9_9AGAM</name>
<gene>
    <name evidence="2" type="ORF">M407DRAFT_23310</name>
</gene>
<dbReference type="AlphaFoldDB" id="A0A0C3M1B9"/>
<dbReference type="Proteomes" id="UP000054248">
    <property type="component" value="Unassembled WGS sequence"/>
</dbReference>
<dbReference type="OrthoDB" id="3255048at2759"/>
<evidence type="ECO:0000256" key="1">
    <source>
        <dbReference type="SAM" id="MobiDB-lite"/>
    </source>
</evidence>
<sequence length="466" mass="50844">MGKKKVKSATKAHATRSQPSNTSKTGKSTPSKTTTKTRTGASKSVTPVTPLFSGHEGTDIRRRVNRFFDQPQGEASASSATKYPAAYREAVRTKKGVPLSTSESRGDQGEDSGDDDDDDGDEGDGSEEEEEDGDDAQEGGDEDEGSEEVDEEIVDDESEEGEELTLDEEEEREMRTVKGKGKGRQNGPARSLRFGGIVIMSTPFPKSSKLSKPGEEALKTLERTGLATFDAGGFAIPAHATHEEVDQVLGDLLPAPIDYLRSCLDGDDDAPVWELLKAEYRDLHQTNVSHPTANDIRSVWGEGRSIKSKVLFICPIFPFSKKVLAKWRSDLEEESPAPASEVSVPTTVGTSKKRKRQSPSKKEEDENRDDTENENKRMTKKLRIMSPVDDASPKPSQAPYKRSTRSSTLSSHPGVRSMDGQDGGSVRPSPLRERQAQGRTEAIFLLSSPDKDFDPCANPSCYFGGL</sequence>
<dbReference type="EMBL" id="KN823008">
    <property type="protein sequence ID" value="KIO27497.1"/>
    <property type="molecule type" value="Genomic_DNA"/>
</dbReference>